<comment type="caution">
    <text evidence="2">The sequence shown here is derived from an EMBL/GenBank/DDBJ whole genome shotgun (WGS) entry which is preliminary data.</text>
</comment>
<evidence type="ECO:0000313" key="3">
    <source>
        <dbReference type="Proteomes" id="UP001172743"/>
    </source>
</evidence>
<protein>
    <submittedName>
        <fullName evidence="2">Uncharacterized protein</fullName>
    </submittedName>
</protein>
<dbReference type="RefSeq" id="WP_301137668.1">
    <property type="nucleotide sequence ID" value="NZ_JAUHTQ010000004.1"/>
</dbReference>
<keyword evidence="3" id="KW-1185">Reference proteome</keyword>
<sequence>MTKTTTIQISVYDWYLKHEYIYETQIGSVEDLISLSSQFNKKVKYKKPTDINWYYSKTMIKRLFKKEIASAEYPEVKLVATNDLNKLIEERHQEKLKKEKERLEYEKMMLEFEERKYQMEVSSRNLIF</sequence>
<organism evidence="2 3">
    <name type="scientific">Ureibacillus aquaedulcis</name>
    <dbReference type="NCBI Taxonomy" id="3058421"/>
    <lineage>
        <taxon>Bacteria</taxon>
        <taxon>Bacillati</taxon>
        <taxon>Bacillota</taxon>
        <taxon>Bacilli</taxon>
        <taxon>Bacillales</taxon>
        <taxon>Caryophanaceae</taxon>
        <taxon>Ureibacillus</taxon>
    </lineage>
</organism>
<accession>A0ABT8GPM3</accession>
<feature type="coiled-coil region" evidence="1">
    <location>
        <begin position="84"/>
        <end position="113"/>
    </location>
</feature>
<evidence type="ECO:0000256" key="1">
    <source>
        <dbReference type="SAM" id="Coils"/>
    </source>
</evidence>
<name>A0ABT8GPM3_9BACL</name>
<proteinExistence type="predicted"/>
<gene>
    <name evidence="2" type="ORF">QYB95_07415</name>
</gene>
<reference evidence="2" key="1">
    <citation type="submission" date="2023-07" db="EMBL/GenBank/DDBJ databases">
        <title>Ureibacillus sp. isolated from freshwater well.</title>
        <authorList>
            <person name="Kirdat K."/>
            <person name="Bhatt A."/>
            <person name="Teware R."/>
            <person name="Bhavsar Y."/>
            <person name="Yadav A."/>
        </authorList>
    </citation>
    <scope>NUCLEOTIDE SEQUENCE</scope>
    <source>
        <strain evidence="2">BA0131</strain>
    </source>
</reference>
<dbReference type="EMBL" id="JAUHTQ010000004">
    <property type="protein sequence ID" value="MDN4493359.1"/>
    <property type="molecule type" value="Genomic_DNA"/>
</dbReference>
<evidence type="ECO:0000313" key="2">
    <source>
        <dbReference type="EMBL" id="MDN4493359.1"/>
    </source>
</evidence>
<dbReference type="Proteomes" id="UP001172743">
    <property type="component" value="Unassembled WGS sequence"/>
</dbReference>
<keyword evidence="1" id="KW-0175">Coiled coil</keyword>